<dbReference type="OrthoDB" id="10358259at2759"/>
<evidence type="ECO:0000313" key="2">
    <source>
        <dbReference type="Proteomes" id="UP000886998"/>
    </source>
</evidence>
<dbReference type="EMBL" id="BMAV01020749">
    <property type="protein sequence ID" value="GFY74448.1"/>
    <property type="molecule type" value="Genomic_DNA"/>
</dbReference>
<dbReference type="Proteomes" id="UP000886998">
    <property type="component" value="Unassembled WGS sequence"/>
</dbReference>
<reference evidence="1" key="1">
    <citation type="submission" date="2020-08" db="EMBL/GenBank/DDBJ databases">
        <title>Multicomponent nature underlies the extraordinary mechanical properties of spider dragline silk.</title>
        <authorList>
            <person name="Kono N."/>
            <person name="Nakamura H."/>
            <person name="Mori M."/>
            <person name="Yoshida Y."/>
            <person name="Ohtoshi R."/>
            <person name="Malay A.D."/>
            <person name="Moran D.A.P."/>
            <person name="Tomita M."/>
            <person name="Numata K."/>
            <person name="Arakawa K."/>
        </authorList>
    </citation>
    <scope>NUCLEOTIDE SEQUENCE</scope>
</reference>
<evidence type="ECO:0000313" key="1">
    <source>
        <dbReference type="EMBL" id="GFY74448.1"/>
    </source>
</evidence>
<dbReference type="AlphaFoldDB" id="A0A8X7CN35"/>
<organism evidence="1 2">
    <name type="scientific">Trichonephila inaurata madagascariensis</name>
    <dbReference type="NCBI Taxonomy" id="2747483"/>
    <lineage>
        <taxon>Eukaryota</taxon>
        <taxon>Metazoa</taxon>
        <taxon>Ecdysozoa</taxon>
        <taxon>Arthropoda</taxon>
        <taxon>Chelicerata</taxon>
        <taxon>Arachnida</taxon>
        <taxon>Araneae</taxon>
        <taxon>Araneomorphae</taxon>
        <taxon>Entelegynae</taxon>
        <taxon>Araneoidea</taxon>
        <taxon>Nephilidae</taxon>
        <taxon>Trichonephila</taxon>
        <taxon>Trichonephila inaurata</taxon>
    </lineage>
</organism>
<keyword evidence="2" id="KW-1185">Reference proteome</keyword>
<accession>A0A8X7CN35</accession>
<sequence>MKLVYFYPNKITLFSITTRIYSSQTLYQFQQIHLPERILFLSIKAKKIKEKLPNVLKCSKRSSPISGKNISSETRTNIHNQARCLPSLAATNLVTNPPFFSLGEGVFPSKNSENGSRRLASVPVSFPKFRMSLLNVAQRVVDRFALQENENRLRKGGPLLVPCWETKRKNIRKWNRWGRKNSVIQKNGRRNEKTTGVNRSVFSIRVERFLSFHFAG</sequence>
<comment type="caution">
    <text evidence="1">The sequence shown here is derived from an EMBL/GenBank/DDBJ whole genome shotgun (WGS) entry which is preliminary data.</text>
</comment>
<proteinExistence type="predicted"/>
<protein>
    <submittedName>
        <fullName evidence="1">Uncharacterized protein</fullName>
    </submittedName>
</protein>
<name>A0A8X7CN35_9ARAC</name>
<gene>
    <name evidence="1" type="ORF">TNIN_235471</name>
</gene>